<dbReference type="Proteomes" id="UP000814033">
    <property type="component" value="Unassembled WGS sequence"/>
</dbReference>
<reference evidence="1" key="2">
    <citation type="journal article" date="2022" name="New Phytol.">
        <title>Evolutionary transition to the ectomycorrhizal habit in the genomes of a hyperdiverse lineage of mushroom-forming fungi.</title>
        <authorList>
            <person name="Looney B."/>
            <person name="Miyauchi S."/>
            <person name="Morin E."/>
            <person name="Drula E."/>
            <person name="Courty P.E."/>
            <person name="Kohler A."/>
            <person name="Kuo A."/>
            <person name="LaButti K."/>
            <person name="Pangilinan J."/>
            <person name="Lipzen A."/>
            <person name="Riley R."/>
            <person name="Andreopoulos W."/>
            <person name="He G."/>
            <person name="Johnson J."/>
            <person name="Nolan M."/>
            <person name="Tritt A."/>
            <person name="Barry K.W."/>
            <person name="Grigoriev I.V."/>
            <person name="Nagy L.G."/>
            <person name="Hibbett D."/>
            <person name="Henrissat B."/>
            <person name="Matheny P.B."/>
            <person name="Labbe J."/>
            <person name="Martin F.M."/>
        </authorList>
    </citation>
    <scope>NUCLEOTIDE SEQUENCE</scope>
    <source>
        <strain evidence="1">FP105234-sp</strain>
    </source>
</reference>
<organism evidence="1 2">
    <name type="scientific">Auriscalpium vulgare</name>
    <dbReference type="NCBI Taxonomy" id="40419"/>
    <lineage>
        <taxon>Eukaryota</taxon>
        <taxon>Fungi</taxon>
        <taxon>Dikarya</taxon>
        <taxon>Basidiomycota</taxon>
        <taxon>Agaricomycotina</taxon>
        <taxon>Agaricomycetes</taxon>
        <taxon>Russulales</taxon>
        <taxon>Auriscalpiaceae</taxon>
        <taxon>Auriscalpium</taxon>
    </lineage>
</organism>
<sequence length="208" mass="22675">MPPIPTTPRRRRRMRAQGDSDDVAGRIMCPGCEGWFSQSGLSKHLRHTTDSICAGLRDKLPELVEPTLSETPQHALPPRRTPSPEAGSSNYHRDSPALSEVGDLDALDAYIADDYGLPDVQRLSSSPRAPSNELEEDPLGWADDDDLALAGLTRRGMHDACPDASSGPCRALVTIGRGVLQCQRQIHLATQTPHEDPVGYTTHIAREL</sequence>
<proteinExistence type="predicted"/>
<keyword evidence="2" id="KW-1185">Reference proteome</keyword>
<accession>A0ACB8R3H8</accession>
<comment type="caution">
    <text evidence="1">The sequence shown here is derived from an EMBL/GenBank/DDBJ whole genome shotgun (WGS) entry which is preliminary data.</text>
</comment>
<evidence type="ECO:0000313" key="2">
    <source>
        <dbReference type="Proteomes" id="UP000814033"/>
    </source>
</evidence>
<protein>
    <submittedName>
        <fullName evidence="1">Uncharacterized protein</fullName>
    </submittedName>
</protein>
<gene>
    <name evidence="1" type="ORF">FA95DRAFT_1613387</name>
</gene>
<dbReference type="EMBL" id="MU276500">
    <property type="protein sequence ID" value="KAI0038447.1"/>
    <property type="molecule type" value="Genomic_DNA"/>
</dbReference>
<name>A0ACB8R3H8_9AGAM</name>
<evidence type="ECO:0000313" key="1">
    <source>
        <dbReference type="EMBL" id="KAI0038447.1"/>
    </source>
</evidence>
<reference evidence="1" key="1">
    <citation type="submission" date="2021-02" db="EMBL/GenBank/DDBJ databases">
        <authorList>
            <consortium name="DOE Joint Genome Institute"/>
            <person name="Ahrendt S."/>
            <person name="Looney B.P."/>
            <person name="Miyauchi S."/>
            <person name="Morin E."/>
            <person name="Drula E."/>
            <person name="Courty P.E."/>
            <person name="Chicoki N."/>
            <person name="Fauchery L."/>
            <person name="Kohler A."/>
            <person name="Kuo A."/>
            <person name="Labutti K."/>
            <person name="Pangilinan J."/>
            <person name="Lipzen A."/>
            <person name="Riley R."/>
            <person name="Andreopoulos W."/>
            <person name="He G."/>
            <person name="Johnson J."/>
            <person name="Barry K.W."/>
            <person name="Grigoriev I.V."/>
            <person name="Nagy L."/>
            <person name="Hibbett D."/>
            <person name="Henrissat B."/>
            <person name="Matheny P.B."/>
            <person name="Labbe J."/>
            <person name="Martin F."/>
        </authorList>
    </citation>
    <scope>NUCLEOTIDE SEQUENCE</scope>
    <source>
        <strain evidence="1">FP105234-sp</strain>
    </source>
</reference>